<dbReference type="PANTHER" id="PTHR37823:SF1">
    <property type="entry name" value="CYTOCHROME C-553-LIKE"/>
    <property type="match status" value="1"/>
</dbReference>
<reference evidence="9 10" key="1">
    <citation type="journal article" date="2019" name="Nat. Microbiol.">
        <title>Mediterranean grassland soil C-N compound turnover is dependent on rainfall and depth, and is mediated by genomically divergent microorganisms.</title>
        <authorList>
            <person name="Diamond S."/>
            <person name="Andeer P.F."/>
            <person name="Li Z."/>
            <person name="Crits-Christoph A."/>
            <person name="Burstein D."/>
            <person name="Anantharaman K."/>
            <person name="Lane K.R."/>
            <person name="Thomas B.C."/>
            <person name="Pan C."/>
            <person name="Northen T.R."/>
            <person name="Banfield J.F."/>
        </authorList>
    </citation>
    <scope>NUCLEOTIDE SEQUENCE [LARGE SCALE GENOMIC DNA]</scope>
    <source>
        <strain evidence="9">NP_3</strain>
    </source>
</reference>
<dbReference type="GO" id="GO:0005506">
    <property type="term" value="F:iron ion binding"/>
    <property type="evidence" value="ECO:0007669"/>
    <property type="project" value="InterPro"/>
</dbReference>
<evidence type="ECO:0000256" key="5">
    <source>
        <dbReference type="ARBA" id="ARBA00023004"/>
    </source>
</evidence>
<dbReference type="GO" id="GO:0009055">
    <property type="term" value="F:electron transfer activity"/>
    <property type="evidence" value="ECO:0007669"/>
    <property type="project" value="InterPro"/>
</dbReference>
<keyword evidence="4" id="KW-0249">Electron transport</keyword>
<evidence type="ECO:0000256" key="6">
    <source>
        <dbReference type="PROSITE-ProRule" id="PRU00433"/>
    </source>
</evidence>
<protein>
    <submittedName>
        <fullName evidence="9">C-type cytochrome</fullName>
    </submittedName>
</protein>
<dbReference type="InterPro" id="IPR051811">
    <property type="entry name" value="Cytochrome_c550/c551-like"/>
</dbReference>
<evidence type="ECO:0000259" key="8">
    <source>
        <dbReference type="PROSITE" id="PS51007"/>
    </source>
</evidence>
<dbReference type="Proteomes" id="UP000318509">
    <property type="component" value="Unassembled WGS sequence"/>
</dbReference>
<keyword evidence="2 6" id="KW-0349">Heme</keyword>
<feature type="region of interest" description="Disordered" evidence="7">
    <location>
        <begin position="1"/>
        <end position="21"/>
    </location>
</feature>
<evidence type="ECO:0000313" key="9">
    <source>
        <dbReference type="EMBL" id="TMI89582.1"/>
    </source>
</evidence>
<sequence>MRAPGLLAQRSPWTTDRRAVRSPRAPSAALLAAAAAALALTGCQPAVDVSNAKVARRLPPAVETEIPLVTDEDERPIVPDAIKGKQVFDQNCAVCHGPTGEGNGPMAATLVAPDKDVLTALLGVFHIELHRPPLPSKPANFHSRDLENVISPAILYETVTGGRPHTAMPAFGPEASFGANKAQTLTNAERWDANVYEMMFRTTPAELSAARALYNQQCAVCHGVGGDGKGPRGREVAVRLWSWARSEGPGIFTDPNYMVQRNPSELTNAILDGHGMMPSYRGKLSTEQMNGLVDYIYTFFYRHPPIQ</sequence>
<accession>A0A537K283</accession>
<dbReference type="PANTHER" id="PTHR37823">
    <property type="entry name" value="CYTOCHROME C-553-LIKE"/>
    <property type="match status" value="1"/>
</dbReference>
<organism evidence="9 10">
    <name type="scientific">Candidatus Segetimicrobium genomatis</name>
    <dbReference type="NCBI Taxonomy" id="2569760"/>
    <lineage>
        <taxon>Bacteria</taxon>
        <taxon>Bacillati</taxon>
        <taxon>Candidatus Sysuimicrobiota</taxon>
        <taxon>Candidatus Sysuimicrobiia</taxon>
        <taxon>Candidatus Sysuimicrobiales</taxon>
        <taxon>Candidatus Segetimicrobiaceae</taxon>
        <taxon>Candidatus Segetimicrobium</taxon>
    </lineage>
</organism>
<keyword evidence="5 6" id="KW-0408">Iron</keyword>
<evidence type="ECO:0000256" key="3">
    <source>
        <dbReference type="ARBA" id="ARBA00022723"/>
    </source>
</evidence>
<comment type="caution">
    <text evidence="9">The sequence shown here is derived from an EMBL/GenBank/DDBJ whole genome shotgun (WGS) entry which is preliminary data.</text>
</comment>
<dbReference type="InterPro" id="IPR009056">
    <property type="entry name" value="Cyt_c-like_dom"/>
</dbReference>
<dbReference type="PROSITE" id="PS51007">
    <property type="entry name" value="CYTC"/>
    <property type="match status" value="1"/>
</dbReference>
<evidence type="ECO:0000256" key="7">
    <source>
        <dbReference type="SAM" id="MobiDB-lite"/>
    </source>
</evidence>
<gene>
    <name evidence="9" type="ORF">E6H00_09525</name>
</gene>
<dbReference type="InterPro" id="IPR036909">
    <property type="entry name" value="Cyt_c-like_dom_sf"/>
</dbReference>
<dbReference type="GO" id="GO:0020037">
    <property type="term" value="F:heme binding"/>
    <property type="evidence" value="ECO:0007669"/>
    <property type="project" value="InterPro"/>
</dbReference>
<dbReference type="AlphaFoldDB" id="A0A537K283"/>
<dbReference type="InterPro" id="IPR008168">
    <property type="entry name" value="Cyt_C_IC"/>
</dbReference>
<evidence type="ECO:0000256" key="2">
    <source>
        <dbReference type="ARBA" id="ARBA00022617"/>
    </source>
</evidence>
<evidence type="ECO:0000256" key="4">
    <source>
        <dbReference type="ARBA" id="ARBA00022982"/>
    </source>
</evidence>
<dbReference type="Gene3D" id="1.10.760.10">
    <property type="entry name" value="Cytochrome c-like domain"/>
    <property type="match status" value="2"/>
</dbReference>
<dbReference type="SUPFAM" id="SSF46626">
    <property type="entry name" value="Cytochrome c"/>
    <property type="match status" value="1"/>
</dbReference>
<name>A0A537K283_9BACT</name>
<evidence type="ECO:0000313" key="10">
    <source>
        <dbReference type="Proteomes" id="UP000318509"/>
    </source>
</evidence>
<keyword evidence="3 6" id="KW-0479">Metal-binding</keyword>
<feature type="domain" description="Cytochrome c" evidence="8">
    <location>
        <begin position="79"/>
        <end position="300"/>
    </location>
</feature>
<evidence type="ECO:0000256" key="1">
    <source>
        <dbReference type="ARBA" id="ARBA00022448"/>
    </source>
</evidence>
<keyword evidence="1" id="KW-0813">Transport</keyword>
<proteinExistence type="predicted"/>
<dbReference type="PRINTS" id="PR00605">
    <property type="entry name" value="CYTCHROMECIC"/>
</dbReference>
<dbReference type="EMBL" id="VBAK01000121">
    <property type="protein sequence ID" value="TMI89582.1"/>
    <property type="molecule type" value="Genomic_DNA"/>
</dbReference>
<dbReference type="Pfam" id="PF13442">
    <property type="entry name" value="Cytochrome_CBB3"/>
    <property type="match status" value="2"/>
</dbReference>